<gene>
    <name evidence="4" type="ORF">BC936DRAFT_146810</name>
</gene>
<evidence type="ECO:0000313" key="4">
    <source>
        <dbReference type="EMBL" id="RUP46559.1"/>
    </source>
</evidence>
<evidence type="ECO:0000313" key="5">
    <source>
        <dbReference type="Proteomes" id="UP000268093"/>
    </source>
</evidence>
<evidence type="ECO:0000256" key="2">
    <source>
        <dbReference type="SAM" id="Phobius"/>
    </source>
</evidence>
<feature type="region of interest" description="Disordered" evidence="1">
    <location>
        <begin position="584"/>
        <end position="603"/>
    </location>
</feature>
<feature type="domain" description="EGF-like" evidence="3">
    <location>
        <begin position="86"/>
        <end position="129"/>
    </location>
</feature>
<dbReference type="InterPro" id="IPR009030">
    <property type="entry name" value="Growth_fac_rcpt_cys_sf"/>
</dbReference>
<keyword evidence="2" id="KW-1133">Transmembrane helix</keyword>
<accession>A0A433D6T8</accession>
<dbReference type="EMBL" id="RBNI01005658">
    <property type="protein sequence ID" value="RUP46559.1"/>
    <property type="molecule type" value="Genomic_DNA"/>
</dbReference>
<dbReference type="Proteomes" id="UP000268093">
    <property type="component" value="Unassembled WGS sequence"/>
</dbReference>
<feature type="domain" description="EGF-like" evidence="3">
    <location>
        <begin position="287"/>
        <end position="323"/>
    </location>
</feature>
<dbReference type="PANTHER" id="PTHR45756:SF1">
    <property type="entry name" value="PROTEIN KINASE DOMAIN CONTAINING PROTEIN"/>
    <property type="match status" value="1"/>
</dbReference>
<evidence type="ECO:0000256" key="1">
    <source>
        <dbReference type="SAM" id="MobiDB-lite"/>
    </source>
</evidence>
<feature type="region of interest" description="Disordered" evidence="1">
    <location>
        <begin position="1"/>
        <end position="42"/>
    </location>
</feature>
<sequence length="638" mass="67735">MAHALARPGSQDPRADSARQDFSDQIANPAPQNAPQTSPAATTACPARASVSANQDTFTWTRGPETSLAMDACMGFGARIAQKWTLCSNLVSSKIECKCGNGTCNLLTGDCTCMAGWIDSPAGKCSTCEMGRYQNNGTCQSCPLGCSGCDESNKCTGCIPSWDSDGAGGCRLHTCPDGSSPPINNTCKSGECTCMGPWGPGAEKRSLHFHACYFQRSKKILLPIPGCAAECALCWGPTDGQCIACNPPWYLMDGFCVNYISSTGQCTAPLSLTGSWYGIPNKTECGACASPCANCNSLNQTRSGGPICTECAAGWFVQDGECVKQCSDGYYDAGDATCKPCHPDCLTCSGPAFNQCRTCGSARPFLAQNGQCVEVCPKGTYQTNNGTCEVCLTATYTPEPACDSSCSSCFGGTSSQCLGCRDPTNVVFQGSCRTCPANTPLVPASHSCDDYVPVHASVLDQSDPNSTSTTNSLAIGLSIGAALLLLLILALVLHRRIMRRRRREATAAFAENAGFRGQREEANQLQKDTETMESIATDITRTLGETNGGTTSPASRSSFPRYTMSSFGEADPAPATPDPVAIQARTKQHRWDQSDVGVGEHDKVEMMAKPTYDGGWPSRQYYPATVQQNSWEMNTLRS</sequence>
<feature type="compositionally biased region" description="Polar residues" evidence="1">
    <location>
        <begin position="539"/>
        <end position="566"/>
    </location>
</feature>
<organism evidence="4 5">
    <name type="scientific">Jimgerdemannia flammicorona</name>
    <dbReference type="NCBI Taxonomy" id="994334"/>
    <lineage>
        <taxon>Eukaryota</taxon>
        <taxon>Fungi</taxon>
        <taxon>Fungi incertae sedis</taxon>
        <taxon>Mucoromycota</taxon>
        <taxon>Mucoromycotina</taxon>
        <taxon>Endogonomycetes</taxon>
        <taxon>Endogonales</taxon>
        <taxon>Endogonaceae</taxon>
        <taxon>Jimgerdemannia</taxon>
    </lineage>
</organism>
<reference evidence="4 5" key="1">
    <citation type="journal article" date="2018" name="New Phytol.">
        <title>Phylogenomics of Endogonaceae and evolution of mycorrhizas within Mucoromycota.</title>
        <authorList>
            <person name="Chang Y."/>
            <person name="Desiro A."/>
            <person name="Na H."/>
            <person name="Sandor L."/>
            <person name="Lipzen A."/>
            <person name="Clum A."/>
            <person name="Barry K."/>
            <person name="Grigoriev I.V."/>
            <person name="Martin F.M."/>
            <person name="Stajich J.E."/>
            <person name="Smith M.E."/>
            <person name="Bonito G."/>
            <person name="Spatafora J.W."/>
        </authorList>
    </citation>
    <scope>NUCLEOTIDE SEQUENCE [LARGE SCALE GENOMIC DNA]</scope>
    <source>
        <strain evidence="4 5">GMNB39</strain>
    </source>
</reference>
<feature type="compositionally biased region" description="Polar residues" evidence="1">
    <location>
        <begin position="23"/>
        <end position="41"/>
    </location>
</feature>
<dbReference type="OrthoDB" id="2412841at2759"/>
<proteinExistence type="predicted"/>
<protein>
    <recommendedName>
        <fullName evidence="3">EGF-like domain-containing protein</fullName>
    </recommendedName>
</protein>
<keyword evidence="2" id="KW-0472">Membrane</keyword>
<feature type="compositionally biased region" description="Basic and acidic residues" evidence="1">
    <location>
        <begin position="13"/>
        <end position="22"/>
    </location>
</feature>
<feature type="domain" description="EGF-like" evidence="3">
    <location>
        <begin position="226"/>
        <end position="257"/>
    </location>
</feature>
<name>A0A433D6T8_9FUNG</name>
<dbReference type="InterPro" id="IPR053215">
    <property type="entry name" value="TKL_Ser/Thr_kinase"/>
</dbReference>
<dbReference type="SMART" id="SM00261">
    <property type="entry name" value="FU"/>
    <property type="match status" value="5"/>
</dbReference>
<dbReference type="Gene3D" id="2.10.220.10">
    <property type="entry name" value="Hormone Receptor, Insulin-like Growth Factor Receptor 1, Chain A, domain 2"/>
    <property type="match status" value="2"/>
</dbReference>
<feature type="compositionally biased region" description="Basic and acidic residues" evidence="1">
    <location>
        <begin position="589"/>
        <end position="603"/>
    </location>
</feature>
<dbReference type="CDD" id="cd00064">
    <property type="entry name" value="FU"/>
    <property type="match status" value="3"/>
</dbReference>
<dbReference type="InterPro" id="IPR006212">
    <property type="entry name" value="Furin_repeat"/>
</dbReference>
<dbReference type="PANTHER" id="PTHR45756">
    <property type="entry name" value="PALMITOYLTRANSFERASE"/>
    <property type="match status" value="1"/>
</dbReference>
<comment type="caution">
    <text evidence="4">The sequence shown here is derived from an EMBL/GenBank/DDBJ whole genome shotgun (WGS) entry which is preliminary data.</text>
</comment>
<feature type="region of interest" description="Disordered" evidence="1">
    <location>
        <begin position="539"/>
        <end position="578"/>
    </location>
</feature>
<dbReference type="SMART" id="SM00181">
    <property type="entry name" value="EGF"/>
    <property type="match status" value="3"/>
</dbReference>
<dbReference type="InterPro" id="IPR000742">
    <property type="entry name" value="EGF"/>
</dbReference>
<keyword evidence="5" id="KW-1185">Reference proteome</keyword>
<dbReference type="AlphaFoldDB" id="A0A433D6T8"/>
<evidence type="ECO:0000259" key="3">
    <source>
        <dbReference type="SMART" id="SM00181"/>
    </source>
</evidence>
<dbReference type="SUPFAM" id="SSF57184">
    <property type="entry name" value="Growth factor receptor domain"/>
    <property type="match status" value="3"/>
</dbReference>
<feature type="transmembrane region" description="Helical" evidence="2">
    <location>
        <begin position="473"/>
        <end position="493"/>
    </location>
</feature>
<keyword evidence="2" id="KW-0812">Transmembrane</keyword>